<evidence type="ECO:0000313" key="1">
    <source>
        <dbReference type="EMBL" id="SVA84563.1"/>
    </source>
</evidence>
<protein>
    <submittedName>
        <fullName evidence="1">Uncharacterized protein</fullName>
    </submittedName>
</protein>
<organism evidence="1">
    <name type="scientific">marine metagenome</name>
    <dbReference type="NCBI Taxonomy" id="408172"/>
    <lineage>
        <taxon>unclassified sequences</taxon>
        <taxon>metagenomes</taxon>
        <taxon>ecological metagenomes</taxon>
    </lineage>
</organism>
<proteinExistence type="predicted"/>
<dbReference type="AlphaFoldDB" id="A0A381Z708"/>
<sequence>MNCLLIGLALSMHMGLQNDYNHNHPYVMCEKEEIVAGAYYNSLDRWSGVLAKKVNISDDLYVDVGLATGYYKDVVPLVRVRYKN</sequence>
<gene>
    <name evidence="1" type="ORF">METZ01_LOCUS137417</name>
</gene>
<feature type="non-terminal residue" evidence="1">
    <location>
        <position position="84"/>
    </location>
</feature>
<name>A0A381Z708_9ZZZZ</name>
<accession>A0A381Z708</accession>
<reference evidence="1" key="1">
    <citation type="submission" date="2018-05" db="EMBL/GenBank/DDBJ databases">
        <authorList>
            <person name="Lanie J.A."/>
            <person name="Ng W.-L."/>
            <person name="Kazmierczak K.M."/>
            <person name="Andrzejewski T.M."/>
            <person name="Davidsen T.M."/>
            <person name="Wayne K.J."/>
            <person name="Tettelin H."/>
            <person name="Glass J.I."/>
            <person name="Rusch D."/>
            <person name="Podicherti R."/>
            <person name="Tsui H.-C.T."/>
            <person name="Winkler M.E."/>
        </authorList>
    </citation>
    <scope>NUCLEOTIDE SEQUENCE</scope>
</reference>
<dbReference type="EMBL" id="UINC01020043">
    <property type="protein sequence ID" value="SVA84563.1"/>
    <property type="molecule type" value="Genomic_DNA"/>
</dbReference>